<protein>
    <recommendedName>
        <fullName evidence="5">PTB domain-containing engulfment adapter protein 1</fullName>
    </recommendedName>
    <alternativeName>
        <fullName evidence="7">Cell death protein 6 homolog</fullName>
    </alternativeName>
    <alternativeName>
        <fullName evidence="6">PTB domain adapter protein CED-6</fullName>
    </alternativeName>
</protein>
<feature type="region of interest" description="Disordered" evidence="9">
    <location>
        <begin position="223"/>
        <end position="248"/>
    </location>
</feature>
<dbReference type="PANTHER" id="PTHR11232">
    <property type="entry name" value="PHOSPHOTYROSINE INTERACTION DOMAIN-CONTAINING FAMILY MEMBER"/>
    <property type="match status" value="1"/>
</dbReference>
<dbReference type="GeneID" id="118403936"/>
<evidence type="ECO:0000313" key="11">
    <source>
        <dbReference type="Proteomes" id="UP000001554"/>
    </source>
</evidence>
<dbReference type="OMA" id="XFARHIK"/>
<evidence type="ECO:0000256" key="9">
    <source>
        <dbReference type="SAM" id="MobiDB-lite"/>
    </source>
</evidence>
<evidence type="ECO:0000256" key="8">
    <source>
        <dbReference type="SAM" id="Coils"/>
    </source>
</evidence>
<sequence length="363" mass="40166">MNRSTSFMKWLHGQKSQEPGNSSTSTRNWVHPPDVLLKGHVTYQTKLLGCTEVQQAKGTEVVKEAIRKQKFSTHVKRAEGAKPIKVELSISADGLGISDTKNKILMHNFPLHRISFCADDKTDKRIFAFIAKDTEKNVHLCFVFDSDKCAEEITLTIGQSFDLAYKRFIETSGKDLELRKQFLALQKKLKEKEAENEQLRKRISSLEAQLRKTSTSATTTVHNNMVQLPPPQPVSRTPVPLPPPQNPPQTLQFKQTDSFDMEPFSPTNGNAMSPTAVNGAAFVSPTKPTSAASRDVFGQEPFDAIISSGGSQDYDKAMGNIDSQLADLQEQSEQKEGFGAGLTISSGQFSLDMFDPLSEQSQA</sequence>
<dbReference type="PANTHER" id="PTHR11232:SF77">
    <property type="entry name" value="GULP PTB DOMAIN CONTAINING ENGULFMENT ADAPTOR 1"/>
    <property type="match status" value="1"/>
</dbReference>
<dbReference type="Proteomes" id="UP000001554">
    <property type="component" value="Chromosome 16"/>
</dbReference>
<dbReference type="OrthoDB" id="10057585at2759"/>
<dbReference type="PROSITE" id="PS01179">
    <property type="entry name" value="PID"/>
    <property type="match status" value="1"/>
</dbReference>
<dbReference type="SMART" id="SM00462">
    <property type="entry name" value="PTB"/>
    <property type="match status" value="1"/>
</dbReference>
<dbReference type="GO" id="GO:0006909">
    <property type="term" value="P:phagocytosis"/>
    <property type="evidence" value="ECO:0007669"/>
    <property type="project" value="UniProtKB-KW"/>
</dbReference>
<comment type="similarity">
    <text evidence="4">Belongs to the ced-6 family.</text>
</comment>
<feature type="region of interest" description="Disordered" evidence="9">
    <location>
        <begin position="1"/>
        <end position="29"/>
    </location>
</feature>
<comment type="subcellular location">
    <subcellularLocation>
        <location evidence="1">Cytoplasm</location>
    </subcellularLocation>
</comment>
<keyword evidence="3" id="KW-0581">Phagocytosis</keyword>
<dbReference type="AlphaFoldDB" id="A0A9J7HIS0"/>
<dbReference type="GO" id="GO:0005737">
    <property type="term" value="C:cytoplasm"/>
    <property type="evidence" value="ECO:0007669"/>
    <property type="project" value="UniProtKB-SubCell"/>
</dbReference>
<evidence type="ECO:0000313" key="12">
    <source>
        <dbReference type="RefSeq" id="XP_035658709.1"/>
    </source>
</evidence>
<gene>
    <name evidence="12" type="primary">LOC118403936</name>
</gene>
<dbReference type="CDD" id="cd01273">
    <property type="entry name" value="PTB_CED-6"/>
    <property type="match status" value="1"/>
</dbReference>
<name>A0A9J7HIS0_BRAFL</name>
<organism evidence="11 12">
    <name type="scientific">Branchiostoma floridae</name>
    <name type="common">Florida lancelet</name>
    <name type="synonym">Amphioxus</name>
    <dbReference type="NCBI Taxonomy" id="7739"/>
    <lineage>
        <taxon>Eukaryota</taxon>
        <taxon>Metazoa</taxon>
        <taxon>Chordata</taxon>
        <taxon>Cephalochordata</taxon>
        <taxon>Leptocardii</taxon>
        <taxon>Amphioxiformes</taxon>
        <taxon>Branchiostomatidae</taxon>
        <taxon>Branchiostoma</taxon>
    </lineage>
</organism>
<evidence type="ECO:0000256" key="2">
    <source>
        <dbReference type="ARBA" id="ARBA00022490"/>
    </source>
</evidence>
<evidence type="ECO:0000256" key="6">
    <source>
        <dbReference type="ARBA" id="ARBA00075439"/>
    </source>
</evidence>
<dbReference type="KEGG" id="bfo:118403936"/>
<evidence type="ECO:0000256" key="1">
    <source>
        <dbReference type="ARBA" id="ARBA00004496"/>
    </source>
</evidence>
<reference evidence="11" key="1">
    <citation type="journal article" date="2020" name="Nat. Ecol. Evol.">
        <title>Deeply conserved synteny resolves early events in vertebrate evolution.</title>
        <authorList>
            <person name="Simakov O."/>
            <person name="Marletaz F."/>
            <person name="Yue J.X."/>
            <person name="O'Connell B."/>
            <person name="Jenkins J."/>
            <person name="Brandt A."/>
            <person name="Calef R."/>
            <person name="Tung C.H."/>
            <person name="Huang T.K."/>
            <person name="Schmutz J."/>
            <person name="Satoh N."/>
            <person name="Yu J.K."/>
            <person name="Putnam N.H."/>
            <person name="Green R.E."/>
            <person name="Rokhsar D.S."/>
        </authorList>
    </citation>
    <scope>NUCLEOTIDE SEQUENCE [LARGE SCALE GENOMIC DNA]</scope>
    <source>
        <strain evidence="11">S238N-H82</strain>
    </source>
</reference>
<keyword evidence="11" id="KW-1185">Reference proteome</keyword>
<evidence type="ECO:0000256" key="7">
    <source>
        <dbReference type="ARBA" id="ARBA00082755"/>
    </source>
</evidence>
<dbReference type="InterPro" id="IPR051133">
    <property type="entry name" value="Adapter_Engulfment-Domain"/>
</dbReference>
<evidence type="ECO:0000256" key="3">
    <source>
        <dbReference type="ARBA" id="ARBA00022907"/>
    </source>
</evidence>
<reference evidence="12" key="2">
    <citation type="submission" date="2025-08" db="UniProtKB">
        <authorList>
            <consortium name="RefSeq"/>
        </authorList>
    </citation>
    <scope>IDENTIFICATION</scope>
    <source>
        <strain evidence="12">S238N-H82</strain>
        <tissue evidence="12">Testes</tissue>
    </source>
</reference>
<proteinExistence type="inferred from homology"/>
<dbReference type="CDD" id="cd14686">
    <property type="entry name" value="bZIP"/>
    <property type="match status" value="1"/>
</dbReference>
<dbReference type="RefSeq" id="XP_035658709.1">
    <property type="nucleotide sequence ID" value="XM_035802816.1"/>
</dbReference>
<dbReference type="InterPro" id="IPR006020">
    <property type="entry name" value="PTB/PI_dom"/>
</dbReference>
<evidence type="ECO:0000259" key="10">
    <source>
        <dbReference type="PROSITE" id="PS01179"/>
    </source>
</evidence>
<dbReference type="Gene3D" id="2.30.29.30">
    <property type="entry name" value="Pleckstrin-homology domain (PH domain)/Phosphotyrosine-binding domain (PTB)"/>
    <property type="match status" value="1"/>
</dbReference>
<feature type="compositionally biased region" description="Polar residues" evidence="9">
    <location>
        <begin position="14"/>
        <end position="28"/>
    </location>
</feature>
<keyword evidence="2" id="KW-0963">Cytoplasm</keyword>
<dbReference type="FunFam" id="2.30.29.30:FF:000118">
    <property type="entry name" value="GULP PTB domain containing engulfment adaptor 1"/>
    <property type="match status" value="1"/>
</dbReference>
<keyword evidence="8" id="KW-0175">Coiled coil</keyword>
<dbReference type="Pfam" id="PF00640">
    <property type="entry name" value="PID"/>
    <property type="match status" value="1"/>
</dbReference>
<feature type="coiled-coil region" evidence="8">
    <location>
        <begin position="182"/>
        <end position="216"/>
    </location>
</feature>
<evidence type="ECO:0000256" key="4">
    <source>
        <dbReference type="ARBA" id="ARBA00060944"/>
    </source>
</evidence>
<accession>A0A9J7HIS0</accession>
<feature type="compositionally biased region" description="Pro residues" evidence="9">
    <location>
        <begin position="228"/>
        <end position="247"/>
    </location>
</feature>
<dbReference type="InterPro" id="IPR011993">
    <property type="entry name" value="PH-like_dom_sf"/>
</dbReference>
<feature type="domain" description="PID" evidence="10">
    <location>
        <begin position="41"/>
        <end position="170"/>
    </location>
</feature>
<evidence type="ECO:0000256" key="5">
    <source>
        <dbReference type="ARBA" id="ARBA00071263"/>
    </source>
</evidence>
<dbReference type="SUPFAM" id="SSF50729">
    <property type="entry name" value="PH domain-like"/>
    <property type="match status" value="1"/>
</dbReference>